<feature type="domain" description="Transketolase-like pyrimidine-binding" evidence="2">
    <location>
        <begin position="46"/>
        <end position="211"/>
    </location>
</feature>
<feature type="region of interest" description="Disordered" evidence="1">
    <location>
        <begin position="1"/>
        <end position="39"/>
    </location>
</feature>
<feature type="compositionally biased region" description="Polar residues" evidence="1">
    <location>
        <begin position="19"/>
        <end position="28"/>
    </location>
</feature>
<name>A0ABR6UD20_9ACTN</name>
<dbReference type="SUPFAM" id="SSF52518">
    <property type="entry name" value="Thiamin diphosphate-binding fold (THDP-binding)"/>
    <property type="match status" value="1"/>
</dbReference>
<dbReference type="CDD" id="cd07033">
    <property type="entry name" value="TPP_PYR_DXS_TK_like"/>
    <property type="match status" value="1"/>
</dbReference>
<dbReference type="EMBL" id="JACMYC010000014">
    <property type="protein sequence ID" value="MBC2961983.1"/>
    <property type="molecule type" value="Genomic_DNA"/>
</dbReference>
<keyword evidence="4" id="KW-1185">Reference proteome</keyword>
<reference evidence="3 4" key="1">
    <citation type="submission" date="2020-08" db="EMBL/GenBank/DDBJ databases">
        <title>novel species in genus Nocardioides.</title>
        <authorList>
            <person name="Zhang G."/>
        </authorList>
    </citation>
    <scope>NUCLEOTIDE SEQUENCE [LARGE SCALE GENOMIC DNA]</scope>
    <source>
        <strain evidence="3 4">SC8A-24</strain>
    </source>
</reference>
<feature type="compositionally biased region" description="Low complexity" evidence="1">
    <location>
        <begin position="1"/>
        <end position="16"/>
    </location>
</feature>
<protein>
    <submittedName>
        <fullName evidence="3">Transketolase</fullName>
    </submittedName>
</protein>
<evidence type="ECO:0000256" key="1">
    <source>
        <dbReference type="SAM" id="MobiDB-lite"/>
    </source>
</evidence>
<dbReference type="RefSeq" id="WP_186347177.1">
    <property type="nucleotide sequence ID" value="NZ_BMMR01000001.1"/>
</dbReference>
<dbReference type="SUPFAM" id="SSF52922">
    <property type="entry name" value="TK C-terminal domain-like"/>
    <property type="match status" value="1"/>
</dbReference>
<comment type="caution">
    <text evidence="3">The sequence shown here is derived from an EMBL/GenBank/DDBJ whole genome shotgun (WGS) entry which is preliminary data.</text>
</comment>
<evidence type="ECO:0000313" key="4">
    <source>
        <dbReference type="Proteomes" id="UP000604001"/>
    </source>
</evidence>
<dbReference type="PANTHER" id="PTHR43825">
    <property type="entry name" value="PYRUVATE DEHYDROGENASE E1 COMPONENT"/>
    <property type="match status" value="1"/>
</dbReference>
<dbReference type="Pfam" id="PF02779">
    <property type="entry name" value="Transket_pyr"/>
    <property type="match status" value="1"/>
</dbReference>
<dbReference type="Gene3D" id="3.40.50.920">
    <property type="match status" value="1"/>
</dbReference>
<evidence type="ECO:0000259" key="2">
    <source>
        <dbReference type="SMART" id="SM00861"/>
    </source>
</evidence>
<dbReference type="InterPro" id="IPR051157">
    <property type="entry name" value="PDH/Transketolase"/>
</dbReference>
<dbReference type="Proteomes" id="UP000604001">
    <property type="component" value="Unassembled WGS sequence"/>
</dbReference>
<dbReference type="Pfam" id="PF02780">
    <property type="entry name" value="Transketolase_C"/>
    <property type="match status" value="1"/>
</dbReference>
<accession>A0ABR6UD20</accession>
<proteinExistence type="predicted"/>
<sequence length="354" mass="37514">MSDQDTTTLPEGTTDTDAQDQSDIFNGTGQAGLRNARSSDGNDVRAIPAFVFGEELADLADVDPRVVVLTADLARANRAVDFAERHPDRFFNVGIAEKNMITVAAGLASCGYVPFAATFASFAALLGCEQIRTDCAYPQMPVRVVGHHSGISMGFYGTSHHSPEDLGIMRTIADLTVVCATDAQHLRALLRASLDHPAAMYLRLGRGRDRDVYDEVPELTIGKAITVRPGKDLTIIATGSEVEPSLRAAESLAAEGHDVSVLDMFTISPLDTEAVLSAAARTGAVLTVEEANVTNGLGTAVAECLFQSGLGQPVRFRKLGIPDAYVPVGPPAALYAHYGLDAAGITKTAKEMLR</sequence>
<dbReference type="Gene3D" id="3.40.50.970">
    <property type="match status" value="1"/>
</dbReference>
<dbReference type="InterPro" id="IPR009014">
    <property type="entry name" value="Transketo_C/PFOR_II"/>
</dbReference>
<dbReference type="InterPro" id="IPR029061">
    <property type="entry name" value="THDP-binding"/>
</dbReference>
<dbReference type="InterPro" id="IPR005475">
    <property type="entry name" value="Transketolase-like_Pyr-bd"/>
</dbReference>
<gene>
    <name evidence="3" type="ORF">H7344_16945</name>
</gene>
<organism evidence="3 4">
    <name type="scientific">Nocardioides deserti</name>
    <dbReference type="NCBI Taxonomy" id="1588644"/>
    <lineage>
        <taxon>Bacteria</taxon>
        <taxon>Bacillati</taxon>
        <taxon>Actinomycetota</taxon>
        <taxon>Actinomycetes</taxon>
        <taxon>Propionibacteriales</taxon>
        <taxon>Nocardioidaceae</taxon>
        <taxon>Nocardioides</taxon>
    </lineage>
</organism>
<dbReference type="InterPro" id="IPR033248">
    <property type="entry name" value="Transketolase_C"/>
</dbReference>
<evidence type="ECO:0000313" key="3">
    <source>
        <dbReference type="EMBL" id="MBC2961983.1"/>
    </source>
</evidence>
<dbReference type="SMART" id="SM00861">
    <property type="entry name" value="Transket_pyr"/>
    <property type="match status" value="1"/>
</dbReference>
<dbReference type="PANTHER" id="PTHR43825:SF1">
    <property type="entry name" value="TRANSKETOLASE-LIKE PYRIMIDINE-BINDING DOMAIN-CONTAINING PROTEIN"/>
    <property type="match status" value="1"/>
</dbReference>